<dbReference type="PANTHER" id="PTHR37171">
    <property type="entry name" value="SERINE/THREONINE-PROTEIN KINASE YRZF-RELATED"/>
    <property type="match status" value="1"/>
</dbReference>
<dbReference type="Proteomes" id="UP000078148">
    <property type="component" value="Chromosome"/>
</dbReference>
<dbReference type="STRING" id="1616788.AR543_13810"/>
<dbReference type="EMBL" id="CP013023">
    <property type="protein sequence ID" value="ANF96975.1"/>
    <property type="molecule type" value="Genomic_DNA"/>
</dbReference>
<keyword evidence="1" id="KW-0808">Transferase</keyword>
<keyword evidence="1" id="KW-0418">Kinase</keyword>
<gene>
    <name evidence="1" type="ORF">AR543_13810</name>
</gene>
<evidence type="ECO:0000313" key="1">
    <source>
        <dbReference type="EMBL" id="ANF96975.1"/>
    </source>
</evidence>
<organism evidence="1 2">
    <name type="scientific">Paenibacillus bovis</name>
    <dbReference type="NCBI Taxonomy" id="1616788"/>
    <lineage>
        <taxon>Bacteria</taxon>
        <taxon>Bacillati</taxon>
        <taxon>Bacillota</taxon>
        <taxon>Bacilli</taxon>
        <taxon>Bacillales</taxon>
        <taxon>Paenibacillaceae</taxon>
        <taxon>Paenibacillus</taxon>
    </lineage>
</organism>
<proteinExistence type="predicted"/>
<protein>
    <submittedName>
        <fullName evidence="1">Serine/threonine protein kinase</fullName>
    </submittedName>
</protein>
<dbReference type="Gene3D" id="1.10.510.10">
    <property type="entry name" value="Transferase(Phosphotransferase) domain 1"/>
    <property type="match status" value="1"/>
</dbReference>
<name>A0A172ZH60_9BACL</name>
<keyword evidence="2" id="KW-1185">Reference proteome</keyword>
<evidence type="ECO:0000313" key="2">
    <source>
        <dbReference type="Proteomes" id="UP000078148"/>
    </source>
</evidence>
<dbReference type="GO" id="GO:0004674">
    <property type="term" value="F:protein serine/threonine kinase activity"/>
    <property type="evidence" value="ECO:0007669"/>
    <property type="project" value="UniProtKB-KW"/>
</dbReference>
<dbReference type="KEGG" id="pbv:AR543_13810"/>
<dbReference type="PANTHER" id="PTHR37171:SF1">
    <property type="entry name" value="SERINE_THREONINE-PROTEIN KINASE YRZF-RELATED"/>
    <property type="match status" value="1"/>
</dbReference>
<dbReference type="InterPro" id="IPR052396">
    <property type="entry name" value="Meiotic_Drive_Suppr_Kinase"/>
</dbReference>
<sequence>MEQLLKQVTEHFLKQIIIESIHPMEPIQVRYYPKPWVLLGAGNYAAVFYHPDYADYAVKVYAYGKQGLQEEAEVYRLLGTHPAYSRCYYAGDNFLILQKLQGTTLYECMKKGIRIPPQAIRDIDLALDYAVSRNLRPHDVHGKNVMIANGRGLIVDISDFSKQEDCRMWSDFKKAYYKFYWPIASRFVFPLPGFVLEGVRKGYQIYRRYKNRTAAAALRS</sequence>
<dbReference type="OrthoDB" id="529320at2"/>
<reference evidence="2" key="1">
    <citation type="submission" date="2015-10" db="EMBL/GenBank/DDBJ databases">
        <title>Genome of Paenibacillus bovis sp. nov.</title>
        <authorList>
            <person name="Wu Z."/>
            <person name="Gao C."/>
            <person name="Liu Z."/>
            <person name="Zheng H."/>
        </authorList>
    </citation>
    <scope>NUCLEOTIDE SEQUENCE [LARGE SCALE GENOMIC DNA]</scope>
    <source>
        <strain evidence="2">BD3526</strain>
    </source>
</reference>
<dbReference type="AlphaFoldDB" id="A0A172ZH60"/>
<reference evidence="1 2" key="2">
    <citation type="journal article" date="2016" name="Int. J. Syst. Evol. Microbiol.">
        <title>Paenibacillus bovis sp. nov., isolated from raw yak (Bos grunniens) milk.</title>
        <authorList>
            <person name="Gao C."/>
            <person name="Han J."/>
            <person name="Liu Z."/>
            <person name="Xu X."/>
            <person name="Hang F."/>
            <person name="Wu Z."/>
        </authorList>
    </citation>
    <scope>NUCLEOTIDE SEQUENCE [LARGE SCALE GENOMIC DNA]</scope>
    <source>
        <strain evidence="1 2">BD3526</strain>
    </source>
</reference>
<accession>A0A172ZH60</accession>
<dbReference type="InterPro" id="IPR011009">
    <property type="entry name" value="Kinase-like_dom_sf"/>
</dbReference>
<keyword evidence="1" id="KW-0723">Serine/threonine-protein kinase</keyword>
<dbReference type="SUPFAM" id="SSF56112">
    <property type="entry name" value="Protein kinase-like (PK-like)"/>
    <property type="match status" value="1"/>
</dbReference>